<dbReference type="PANTHER" id="PTHR33360">
    <property type="entry name" value="TRANSPOSASE FOR INSERTION SEQUENCE ELEMENT IS200"/>
    <property type="match status" value="1"/>
</dbReference>
<keyword evidence="3" id="KW-1185">Reference proteome</keyword>
<dbReference type="PANTHER" id="PTHR33360:SF2">
    <property type="entry name" value="TRANSPOSASE FOR INSERTION SEQUENCE ELEMENT IS200"/>
    <property type="match status" value="1"/>
</dbReference>
<dbReference type="Gene3D" id="3.30.70.1290">
    <property type="entry name" value="Transposase IS200-like"/>
    <property type="match status" value="1"/>
</dbReference>
<dbReference type="InterPro" id="IPR036515">
    <property type="entry name" value="Transposase_17_sf"/>
</dbReference>
<sequence>MSPRWEPNPDIRTGRHCVHDLSAHLVFVTKYRRDALTGPMLERCEQIMKEVCEKFDCELTEFTGEHDHVHLLVRYPPKVALSSLVNSLKGVSARYLRQEYSVHVRTHLWGGHFWSRSYYAGSTGDANKATVRTYLQSQDQTQK</sequence>
<accession>A0A5S4FAZ4</accession>
<dbReference type="GO" id="GO:0004803">
    <property type="term" value="F:transposase activity"/>
    <property type="evidence" value="ECO:0007669"/>
    <property type="project" value="InterPro"/>
</dbReference>
<evidence type="ECO:0000313" key="3">
    <source>
        <dbReference type="Proteomes" id="UP000309128"/>
    </source>
</evidence>
<gene>
    <name evidence="2" type="primary">tnpA</name>
    <name evidence="2" type="ORF">ETD86_28260</name>
</gene>
<comment type="caution">
    <text evidence="2">The sequence shown here is derived from an EMBL/GenBank/DDBJ whole genome shotgun (WGS) entry which is preliminary data.</text>
</comment>
<protein>
    <submittedName>
        <fullName evidence="2">IS200/IS605 family transposase</fullName>
    </submittedName>
</protein>
<dbReference type="SUPFAM" id="SSF143422">
    <property type="entry name" value="Transposase IS200-like"/>
    <property type="match status" value="1"/>
</dbReference>
<reference evidence="2 3" key="1">
    <citation type="submission" date="2019-05" db="EMBL/GenBank/DDBJ databases">
        <title>Draft genome sequence of Nonomuraea turkmeniaca DSM 43926.</title>
        <authorList>
            <person name="Saricaoglu S."/>
            <person name="Isik K."/>
        </authorList>
    </citation>
    <scope>NUCLEOTIDE SEQUENCE [LARGE SCALE GENOMIC DNA]</scope>
    <source>
        <strain evidence="2 3">DSM 43926</strain>
    </source>
</reference>
<dbReference type="InterPro" id="IPR002686">
    <property type="entry name" value="Transposase_17"/>
</dbReference>
<dbReference type="GO" id="GO:0006313">
    <property type="term" value="P:DNA transposition"/>
    <property type="evidence" value="ECO:0007669"/>
    <property type="project" value="InterPro"/>
</dbReference>
<dbReference type="AlphaFoldDB" id="A0A5S4FAZ4"/>
<dbReference type="SMART" id="SM01321">
    <property type="entry name" value="Y1_Tnp"/>
    <property type="match status" value="1"/>
</dbReference>
<dbReference type="RefSeq" id="WP_138669193.1">
    <property type="nucleotide sequence ID" value="NZ_VCKY01000106.1"/>
</dbReference>
<dbReference type="EMBL" id="VCKY01000106">
    <property type="protein sequence ID" value="TMR14856.1"/>
    <property type="molecule type" value="Genomic_DNA"/>
</dbReference>
<feature type="domain" description="Transposase IS200-like" evidence="1">
    <location>
        <begin position="18"/>
        <end position="138"/>
    </location>
</feature>
<organism evidence="2 3">
    <name type="scientific">Nonomuraea turkmeniaca</name>
    <dbReference type="NCBI Taxonomy" id="103838"/>
    <lineage>
        <taxon>Bacteria</taxon>
        <taxon>Bacillati</taxon>
        <taxon>Actinomycetota</taxon>
        <taxon>Actinomycetes</taxon>
        <taxon>Streptosporangiales</taxon>
        <taxon>Streptosporangiaceae</taxon>
        <taxon>Nonomuraea</taxon>
    </lineage>
</organism>
<dbReference type="OrthoDB" id="9798161at2"/>
<dbReference type="Proteomes" id="UP000309128">
    <property type="component" value="Unassembled WGS sequence"/>
</dbReference>
<dbReference type="GO" id="GO:0003677">
    <property type="term" value="F:DNA binding"/>
    <property type="evidence" value="ECO:0007669"/>
    <property type="project" value="InterPro"/>
</dbReference>
<proteinExistence type="predicted"/>
<name>A0A5S4FAZ4_9ACTN</name>
<evidence type="ECO:0000313" key="2">
    <source>
        <dbReference type="EMBL" id="TMR14856.1"/>
    </source>
</evidence>
<dbReference type="Pfam" id="PF01797">
    <property type="entry name" value="Y1_Tnp"/>
    <property type="match status" value="1"/>
</dbReference>
<evidence type="ECO:0000259" key="1">
    <source>
        <dbReference type="SMART" id="SM01321"/>
    </source>
</evidence>
<dbReference type="NCBIfam" id="NF033573">
    <property type="entry name" value="transpos_IS200"/>
    <property type="match status" value="1"/>
</dbReference>